<name>A0ABD0RB31_CIRMR</name>
<dbReference type="AlphaFoldDB" id="A0ABD0RB31"/>
<evidence type="ECO:0000313" key="2">
    <source>
        <dbReference type="EMBL" id="KAL0195735.1"/>
    </source>
</evidence>
<dbReference type="Proteomes" id="UP001529510">
    <property type="component" value="Unassembled WGS sequence"/>
</dbReference>
<keyword evidence="3" id="KW-1185">Reference proteome</keyword>
<dbReference type="SUPFAM" id="SSF47823">
    <property type="entry name" value="lambda integrase-like, N-terminal domain"/>
    <property type="match status" value="1"/>
</dbReference>
<reference evidence="2 3" key="1">
    <citation type="submission" date="2024-05" db="EMBL/GenBank/DDBJ databases">
        <title>Genome sequencing and assembly of Indian major carp, Cirrhinus mrigala (Hamilton, 1822).</title>
        <authorList>
            <person name="Mohindra V."/>
            <person name="Chowdhury L.M."/>
            <person name="Lal K."/>
            <person name="Jena J.K."/>
        </authorList>
    </citation>
    <scope>NUCLEOTIDE SEQUENCE [LARGE SCALE GENOMIC DNA]</scope>
    <source>
        <strain evidence="2">CM1030</strain>
        <tissue evidence="2">Blood</tissue>
    </source>
</reference>
<dbReference type="GO" id="GO:0003677">
    <property type="term" value="F:DNA binding"/>
    <property type="evidence" value="ECO:0007669"/>
    <property type="project" value="UniProtKB-KW"/>
</dbReference>
<evidence type="ECO:0000256" key="1">
    <source>
        <dbReference type="ARBA" id="ARBA00023125"/>
    </source>
</evidence>
<gene>
    <name evidence="2" type="ORF">M9458_009307</name>
</gene>
<dbReference type="InterPro" id="IPR010998">
    <property type="entry name" value="Integrase_recombinase_N"/>
</dbReference>
<dbReference type="PANTHER" id="PTHR35617:SF3">
    <property type="entry name" value="CORE-BINDING (CB) DOMAIN-CONTAINING PROTEIN"/>
    <property type="match status" value="1"/>
</dbReference>
<comment type="caution">
    <text evidence="2">The sequence shown here is derived from an EMBL/GenBank/DDBJ whole genome shotgun (WGS) entry which is preliminary data.</text>
</comment>
<accession>A0ABD0RB31</accession>
<proteinExistence type="predicted"/>
<evidence type="ECO:0008006" key="4">
    <source>
        <dbReference type="Google" id="ProtNLM"/>
    </source>
</evidence>
<keyword evidence="1" id="KW-0238">DNA-binding</keyword>
<protein>
    <recommendedName>
        <fullName evidence="4">Integrase SAM-like N-terminal domain-containing protein</fullName>
    </recommendedName>
</protein>
<sequence length="139" mass="15470">MIKVTRRCLRALDMWKKPWFLSQGPVLGAPCRRVTLATDASLTVWGAVMDGHPAHGLWSSRHLTLNQSRAPSMRKLYALKWKLFTSWCGHHQQDPLNCPVGTVLEYLQDRLSAGLADSTLRVYVAAISAYHAPLGGMSV</sequence>
<dbReference type="EMBL" id="JAMKFB020000004">
    <property type="protein sequence ID" value="KAL0195735.1"/>
    <property type="molecule type" value="Genomic_DNA"/>
</dbReference>
<feature type="non-terminal residue" evidence="2">
    <location>
        <position position="139"/>
    </location>
</feature>
<organism evidence="2 3">
    <name type="scientific">Cirrhinus mrigala</name>
    <name type="common">Mrigala</name>
    <dbReference type="NCBI Taxonomy" id="683832"/>
    <lineage>
        <taxon>Eukaryota</taxon>
        <taxon>Metazoa</taxon>
        <taxon>Chordata</taxon>
        <taxon>Craniata</taxon>
        <taxon>Vertebrata</taxon>
        <taxon>Euteleostomi</taxon>
        <taxon>Actinopterygii</taxon>
        <taxon>Neopterygii</taxon>
        <taxon>Teleostei</taxon>
        <taxon>Ostariophysi</taxon>
        <taxon>Cypriniformes</taxon>
        <taxon>Cyprinidae</taxon>
        <taxon>Labeoninae</taxon>
        <taxon>Labeonini</taxon>
        <taxon>Cirrhinus</taxon>
    </lineage>
</organism>
<evidence type="ECO:0000313" key="3">
    <source>
        <dbReference type="Proteomes" id="UP001529510"/>
    </source>
</evidence>
<dbReference type="Gene3D" id="1.10.150.130">
    <property type="match status" value="1"/>
</dbReference>
<dbReference type="PANTHER" id="PTHR35617">
    <property type="entry name" value="PHAGE_INTEGRASE DOMAIN-CONTAINING PROTEIN"/>
    <property type="match status" value="1"/>
</dbReference>